<evidence type="ECO:0000313" key="2">
    <source>
        <dbReference type="Proteomes" id="UP000048965"/>
    </source>
</evidence>
<reference evidence="1 2" key="2">
    <citation type="journal article" date="2015" name="Stand. Genomic Sci.">
        <title>Draft genome sequence of marine-derived Streptomyces sp. TP-A0598, a producer of anti-MRSA antibiotic lydicamycins.</title>
        <authorList>
            <person name="Komaki H."/>
            <person name="Ichikawa N."/>
            <person name="Hosoyama A."/>
            <person name="Fujita N."/>
            <person name="Igarashi Y."/>
        </authorList>
    </citation>
    <scope>NUCLEOTIDE SEQUENCE [LARGE SCALE GENOMIC DNA]</scope>
    <source>
        <strain evidence="1 2">NBRC 110027</strain>
    </source>
</reference>
<reference evidence="2" key="1">
    <citation type="submission" date="2014-09" db="EMBL/GenBank/DDBJ databases">
        <title>Whole genome shotgun sequence of Streptomyces sp. NBRC 110027.</title>
        <authorList>
            <person name="Komaki H."/>
            <person name="Ichikawa N."/>
            <person name="Katano-Makiyama Y."/>
            <person name="Hosoyama A."/>
            <person name="Hashimoto M."/>
            <person name="Uohara A."/>
            <person name="Kitahashi Y."/>
            <person name="Ohji S."/>
            <person name="Kimura A."/>
            <person name="Yamazoe A."/>
            <person name="Igarashi Y."/>
            <person name="Fujita N."/>
        </authorList>
    </citation>
    <scope>NUCLEOTIDE SEQUENCE [LARGE SCALE GENOMIC DNA]</scope>
    <source>
        <strain evidence="2">NBRC 110027</strain>
    </source>
</reference>
<dbReference type="EMBL" id="BBNO01000009">
    <property type="protein sequence ID" value="GAO11885.1"/>
    <property type="molecule type" value="Genomic_DNA"/>
</dbReference>
<proteinExistence type="predicted"/>
<comment type="caution">
    <text evidence="1">The sequence shown here is derived from an EMBL/GenBank/DDBJ whole genome shotgun (WGS) entry which is preliminary data.</text>
</comment>
<sequence>MTRCARRPSRRSYGSGRRAAARRLTVDLSRLHFLSVGCAVSPLRPARDAAGHGLIEVRCDRGQCRLLRRLGAGTVPRLVLTEVVRAW</sequence>
<accession>A0A0P4RFF4</accession>
<name>A0A0P4RFF4_9ACTN</name>
<keyword evidence="2" id="KW-1185">Reference proteome</keyword>
<gene>
    <name evidence="1" type="ORF">TPA0598_09_01760</name>
</gene>
<dbReference type="Proteomes" id="UP000048965">
    <property type="component" value="Unassembled WGS sequence"/>
</dbReference>
<protein>
    <submittedName>
        <fullName evidence="1">Uncharacterized protein</fullName>
    </submittedName>
</protein>
<evidence type="ECO:0000313" key="1">
    <source>
        <dbReference type="EMBL" id="GAO11885.1"/>
    </source>
</evidence>
<organism evidence="1 2">
    <name type="scientific">Streptomyces lydicamycinicus</name>
    <dbReference type="NCBI Taxonomy" id="1546107"/>
    <lineage>
        <taxon>Bacteria</taxon>
        <taxon>Bacillati</taxon>
        <taxon>Actinomycetota</taxon>
        <taxon>Actinomycetes</taxon>
        <taxon>Kitasatosporales</taxon>
        <taxon>Streptomycetaceae</taxon>
        <taxon>Streptomyces</taxon>
    </lineage>
</organism>
<dbReference type="RefSeq" id="WP_042160424.1">
    <property type="nucleotide sequence ID" value="NZ_BBNO01000009.1"/>
</dbReference>
<dbReference type="AlphaFoldDB" id="A0A0P4RFF4"/>